<dbReference type="EMBL" id="OU896714">
    <property type="protein sequence ID" value="CAG9824448.1"/>
    <property type="molecule type" value="Genomic_DNA"/>
</dbReference>
<dbReference type="Proteomes" id="UP001153737">
    <property type="component" value="Chromosome 8"/>
</dbReference>
<evidence type="ECO:0000256" key="1">
    <source>
        <dbReference type="SAM" id="MobiDB-lite"/>
    </source>
</evidence>
<evidence type="ECO:0000313" key="3">
    <source>
        <dbReference type="Proteomes" id="UP001153737"/>
    </source>
</evidence>
<dbReference type="Gene3D" id="1.10.20.10">
    <property type="entry name" value="Histone, subunit A"/>
    <property type="match status" value="1"/>
</dbReference>
<organism evidence="2 3">
    <name type="scientific">Phaedon cochleariae</name>
    <name type="common">Mustard beetle</name>
    <dbReference type="NCBI Taxonomy" id="80249"/>
    <lineage>
        <taxon>Eukaryota</taxon>
        <taxon>Metazoa</taxon>
        <taxon>Ecdysozoa</taxon>
        <taxon>Arthropoda</taxon>
        <taxon>Hexapoda</taxon>
        <taxon>Insecta</taxon>
        <taxon>Pterygota</taxon>
        <taxon>Neoptera</taxon>
        <taxon>Endopterygota</taxon>
        <taxon>Coleoptera</taxon>
        <taxon>Polyphaga</taxon>
        <taxon>Cucujiformia</taxon>
        <taxon>Chrysomeloidea</taxon>
        <taxon>Chrysomelidae</taxon>
        <taxon>Chrysomelinae</taxon>
        <taxon>Chrysomelini</taxon>
        <taxon>Phaedon</taxon>
    </lineage>
</organism>
<dbReference type="OrthoDB" id="653904at2759"/>
<evidence type="ECO:0008006" key="4">
    <source>
        <dbReference type="Google" id="ProtNLM"/>
    </source>
</evidence>
<dbReference type="GO" id="GO:0046982">
    <property type="term" value="F:protein heterodimerization activity"/>
    <property type="evidence" value="ECO:0007669"/>
    <property type="project" value="InterPro"/>
</dbReference>
<reference evidence="2" key="1">
    <citation type="submission" date="2022-01" db="EMBL/GenBank/DDBJ databases">
        <authorList>
            <person name="King R."/>
        </authorList>
    </citation>
    <scope>NUCLEOTIDE SEQUENCE</scope>
</reference>
<dbReference type="SUPFAM" id="SSF47113">
    <property type="entry name" value="Histone-fold"/>
    <property type="match status" value="1"/>
</dbReference>
<accession>A0A9N9SLU1</accession>
<dbReference type="InterPro" id="IPR009072">
    <property type="entry name" value="Histone-fold"/>
</dbReference>
<evidence type="ECO:0000313" key="2">
    <source>
        <dbReference type="EMBL" id="CAG9824448.1"/>
    </source>
</evidence>
<reference evidence="2" key="2">
    <citation type="submission" date="2022-10" db="EMBL/GenBank/DDBJ databases">
        <authorList>
            <consortium name="ENA_rothamsted_submissions"/>
            <consortium name="culmorum"/>
            <person name="King R."/>
        </authorList>
    </citation>
    <scope>NUCLEOTIDE SEQUENCE</scope>
</reference>
<keyword evidence="3" id="KW-1185">Reference proteome</keyword>
<sequence>MQITQARNAKTLTPSHMKQCILSESRFDFLKDLVKNVPDASIQEDNEYNALFEESPIREVPVVVPKNPRGRPREKHQPHTEVSPSPSNEQSTSSRAPVIHYGPKVVKAENTKLNFSAKELLKEEPELHKAMKEEPELHITIASEQLPVPQLLSASISSSLPSRVVSSDNVPPLIPISNYNQNTNDSLCIDEDYDN</sequence>
<dbReference type="AlphaFoldDB" id="A0A9N9SLU1"/>
<feature type="compositionally biased region" description="Low complexity" evidence="1">
    <location>
        <begin position="83"/>
        <end position="94"/>
    </location>
</feature>
<name>A0A9N9SLU1_PHACE</name>
<gene>
    <name evidence="2" type="ORF">PHAECO_LOCUS11933</name>
</gene>
<feature type="region of interest" description="Disordered" evidence="1">
    <location>
        <begin position="62"/>
        <end position="96"/>
    </location>
</feature>
<protein>
    <recommendedName>
        <fullName evidence="4">Dr1-associated corepressor</fullName>
    </recommendedName>
</protein>
<proteinExistence type="predicted"/>